<keyword evidence="2" id="KW-1185">Reference proteome</keyword>
<protein>
    <submittedName>
        <fullName evidence="1">Uncharacterized protein</fullName>
    </submittedName>
</protein>
<gene>
    <name evidence="1" type="ORF">K432DRAFT_398140</name>
</gene>
<dbReference type="Proteomes" id="UP000250266">
    <property type="component" value="Unassembled WGS sequence"/>
</dbReference>
<reference evidence="1 2" key="1">
    <citation type="journal article" date="2016" name="Nat. Commun.">
        <title>Ectomycorrhizal ecology is imprinted in the genome of the dominant symbiotic fungus Cenococcum geophilum.</title>
        <authorList>
            <consortium name="DOE Joint Genome Institute"/>
            <person name="Peter M."/>
            <person name="Kohler A."/>
            <person name="Ohm R.A."/>
            <person name="Kuo A."/>
            <person name="Krutzmann J."/>
            <person name="Morin E."/>
            <person name="Arend M."/>
            <person name="Barry K.W."/>
            <person name="Binder M."/>
            <person name="Choi C."/>
            <person name="Clum A."/>
            <person name="Copeland A."/>
            <person name="Grisel N."/>
            <person name="Haridas S."/>
            <person name="Kipfer T."/>
            <person name="LaButti K."/>
            <person name="Lindquist E."/>
            <person name="Lipzen A."/>
            <person name="Maire R."/>
            <person name="Meier B."/>
            <person name="Mihaltcheva S."/>
            <person name="Molinier V."/>
            <person name="Murat C."/>
            <person name="Poggeler S."/>
            <person name="Quandt C.A."/>
            <person name="Sperisen C."/>
            <person name="Tritt A."/>
            <person name="Tisserant E."/>
            <person name="Crous P.W."/>
            <person name="Henrissat B."/>
            <person name="Nehls U."/>
            <person name="Egli S."/>
            <person name="Spatafora J.W."/>
            <person name="Grigoriev I.V."/>
            <person name="Martin F.M."/>
        </authorList>
    </citation>
    <scope>NUCLEOTIDE SEQUENCE [LARGE SCALE GENOMIC DNA]</scope>
    <source>
        <strain evidence="1 2">CBS 459.81</strain>
    </source>
</reference>
<evidence type="ECO:0000313" key="1">
    <source>
        <dbReference type="EMBL" id="OCK74369.1"/>
    </source>
</evidence>
<dbReference type="AlphaFoldDB" id="A0A8E2J9F8"/>
<name>A0A8E2J9F8_9PEZI</name>
<dbReference type="EMBL" id="KV745496">
    <property type="protein sequence ID" value="OCK74369.1"/>
    <property type="molecule type" value="Genomic_DNA"/>
</dbReference>
<evidence type="ECO:0000313" key="2">
    <source>
        <dbReference type="Proteomes" id="UP000250266"/>
    </source>
</evidence>
<sequence>MATVDHHPYVHQHAIEVLEAADVMLAYTPQLKLGEVYTIDMVECLTQVLGALVPGAQVEKIGIIGGHKGMTSRHKWKLECDSVGQKAGLPTAISIKATPNNPHLRETLPMVHTAEPEAYVYNNIQHEICDVIPKAHYARSYPGGRFIIIMDIEG</sequence>
<organism evidence="1 2">
    <name type="scientific">Lepidopterella palustris CBS 459.81</name>
    <dbReference type="NCBI Taxonomy" id="1314670"/>
    <lineage>
        <taxon>Eukaryota</taxon>
        <taxon>Fungi</taxon>
        <taxon>Dikarya</taxon>
        <taxon>Ascomycota</taxon>
        <taxon>Pezizomycotina</taxon>
        <taxon>Dothideomycetes</taxon>
        <taxon>Pleosporomycetidae</taxon>
        <taxon>Mytilinidiales</taxon>
        <taxon>Argynnaceae</taxon>
        <taxon>Lepidopterella</taxon>
    </lineage>
</organism>
<accession>A0A8E2J9F8</accession>
<proteinExistence type="predicted"/>
<dbReference type="OrthoDB" id="191037at2759"/>